<sequence length="79" mass="8759">MLTCEVSLFPLETLESDQIVNQSIAALKQTGVKHEVGNMSTYLYSEEADDIWKGIKAIYNEAQKGGTEFSMVINLSNNT</sequence>
<reference evidence="2 3" key="1">
    <citation type="submission" date="2019-03" db="EMBL/GenBank/DDBJ databases">
        <title>Genomic Encyclopedia of Type Strains, Phase IV (KMG-IV): sequencing the most valuable type-strain genomes for metagenomic binning, comparative biology and taxonomic classification.</title>
        <authorList>
            <person name="Goeker M."/>
        </authorList>
    </citation>
    <scope>NUCLEOTIDE SEQUENCE [LARGE SCALE GENOMIC DNA]</scope>
    <source>
        <strain evidence="2 3">LX-B</strain>
    </source>
</reference>
<evidence type="ECO:0000313" key="3">
    <source>
        <dbReference type="Proteomes" id="UP000295008"/>
    </source>
</evidence>
<dbReference type="OrthoDB" id="2970529at2"/>
<dbReference type="Proteomes" id="UP000295008">
    <property type="component" value="Unassembled WGS sequence"/>
</dbReference>
<protein>
    <submittedName>
        <fullName evidence="2">Thiamine-binding protein</fullName>
    </submittedName>
</protein>
<dbReference type="AlphaFoldDB" id="A0A4V2QCW7"/>
<evidence type="ECO:0000259" key="1">
    <source>
        <dbReference type="Pfam" id="PF01910"/>
    </source>
</evidence>
<dbReference type="EMBL" id="SLUN01000029">
    <property type="protein sequence ID" value="TCL62027.1"/>
    <property type="molecule type" value="Genomic_DNA"/>
</dbReference>
<name>A0A4V2QCW7_HYDET</name>
<evidence type="ECO:0000313" key="2">
    <source>
        <dbReference type="EMBL" id="TCL62027.1"/>
    </source>
</evidence>
<proteinExistence type="predicted"/>
<dbReference type="InterPro" id="IPR002767">
    <property type="entry name" value="Thiamine_BP"/>
</dbReference>
<dbReference type="SUPFAM" id="SSF89957">
    <property type="entry name" value="MTH1187/YkoF-like"/>
    <property type="match status" value="1"/>
</dbReference>
<organism evidence="2 3">
    <name type="scientific">Hydrogenispora ethanolica</name>
    <dbReference type="NCBI Taxonomy" id="1082276"/>
    <lineage>
        <taxon>Bacteria</taxon>
        <taxon>Bacillati</taxon>
        <taxon>Bacillota</taxon>
        <taxon>Hydrogenispora</taxon>
    </lineage>
</organism>
<gene>
    <name evidence="2" type="ORF">EDC14_102956</name>
</gene>
<keyword evidence="3" id="KW-1185">Reference proteome</keyword>
<feature type="domain" description="Thiamine-binding protein" evidence="1">
    <location>
        <begin position="5"/>
        <end position="75"/>
    </location>
</feature>
<dbReference type="Pfam" id="PF01910">
    <property type="entry name" value="Thiamine_BP"/>
    <property type="match status" value="1"/>
</dbReference>
<comment type="caution">
    <text evidence="2">The sequence shown here is derived from an EMBL/GenBank/DDBJ whole genome shotgun (WGS) entry which is preliminary data.</text>
</comment>
<dbReference type="Gene3D" id="3.30.70.930">
    <property type="match status" value="1"/>
</dbReference>
<dbReference type="InterPro" id="IPR029756">
    <property type="entry name" value="MTH1187/YkoF-like"/>
</dbReference>
<accession>A0A4V2QCW7</accession>
<dbReference type="RefSeq" id="WP_132016018.1">
    <property type="nucleotide sequence ID" value="NZ_SLUN01000029.1"/>
</dbReference>